<name>A0A8I6RB07_CIMLE</name>
<sequence>MVNQLQAGCIVFVVLFVPSELGYNHIVPPWQHYYPRVINQWSFPKAGRPERVRSGHGRYRMLPRGAELTCDFPPTAHILSNIIWERADLGALRSLDEIYKSVGETREYSVLGRPKGSTLHLHNISPTDRGLYRCLATAVDPNRGRMHTLFQDVPFYPDFRQVSKRLQLHRSRQSCCRSNNLYKDYARQSSFLLKSSSLYLS</sequence>
<dbReference type="EnsemblMetazoa" id="XM_014384999.2">
    <property type="protein sequence ID" value="XP_014240485.1"/>
    <property type="gene ID" value="LOC106661505"/>
</dbReference>
<keyword evidence="1" id="KW-0732">Signal</keyword>
<protein>
    <recommendedName>
        <fullName evidence="2">Ig-like domain-containing protein</fullName>
    </recommendedName>
</protein>
<dbReference type="RefSeq" id="XP_014240485.1">
    <property type="nucleotide sequence ID" value="XM_014384999.2"/>
</dbReference>
<dbReference type="Proteomes" id="UP000494040">
    <property type="component" value="Unassembled WGS sequence"/>
</dbReference>
<evidence type="ECO:0000259" key="2">
    <source>
        <dbReference type="PROSITE" id="PS50835"/>
    </source>
</evidence>
<evidence type="ECO:0000313" key="3">
    <source>
        <dbReference type="EnsemblMetazoa" id="XP_014240485.1"/>
    </source>
</evidence>
<dbReference type="PROSITE" id="PS50835">
    <property type="entry name" value="IG_LIKE"/>
    <property type="match status" value="1"/>
</dbReference>
<dbReference type="KEGG" id="clec:106661505"/>
<dbReference type="InterPro" id="IPR013783">
    <property type="entry name" value="Ig-like_fold"/>
</dbReference>
<keyword evidence="4" id="KW-1185">Reference proteome</keyword>
<dbReference type="InterPro" id="IPR036179">
    <property type="entry name" value="Ig-like_dom_sf"/>
</dbReference>
<dbReference type="GeneID" id="106661505"/>
<proteinExistence type="predicted"/>
<dbReference type="OMA" id="NINWERA"/>
<feature type="chain" id="PRO_5035282587" description="Ig-like domain-containing protein" evidence="1">
    <location>
        <begin position="23"/>
        <end position="201"/>
    </location>
</feature>
<evidence type="ECO:0000313" key="4">
    <source>
        <dbReference type="Proteomes" id="UP000494040"/>
    </source>
</evidence>
<feature type="signal peptide" evidence="1">
    <location>
        <begin position="1"/>
        <end position="22"/>
    </location>
</feature>
<dbReference type="SUPFAM" id="SSF48726">
    <property type="entry name" value="Immunoglobulin"/>
    <property type="match status" value="1"/>
</dbReference>
<feature type="domain" description="Ig-like" evidence="2">
    <location>
        <begin position="35"/>
        <end position="137"/>
    </location>
</feature>
<dbReference type="Gene3D" id="2.60.40.10">
    <property type="entry name" value="Immunoglobulins"/>
    <property type="match status" value="1"/>
</dbReference>
<dbReference type="InterPro" id="IPR007110">
    <property type="entry name" value="Ig-like_dom"/>
</dbReference>
<accession>A0A8I6RB07</accession>
<reference evidence="3" key="1">
    <citation type="submission" date="2022-01" db="UniProtKB">
        <authorList>
            <consortium name="EnsemblMetazoa"/>
        </authorList>
    </citation>
    <scope>IDENTIFICATION</scope>
</reference>
<organism evidence="3 4">
    <name type="scientific">Cimex lectularius</name>
    <name type="common">Bed bug</name>
    <name type="synonym">Acanthia lectularia</name>
    <dbReference type="NCBI Taxonomy" id="79782"/>
    <lineage>
        <taxon>Eukaryota</taxon>
        <taxon>Metazoa</taxon>
        <taxon>Ecdysozoa</taxon>
        <taxon>Arthropoda</taxon>
        <taxon>Hexapoda</taxon>
        <taxon>Insecta</taxon>
        <taxon>Pterygota</taxon>
        <taxon>Neoptera</taxon>
        <taxon>Paraneoptera</taxon>
        <taxon>Hemiptera</taxon>
        <taxon>Heteroptera</taxon>
        <taxon>Panheteroptera</taxon>
        <taxon>Cimicomorpha</taxon>
        <taxon>Cimicidae</taxon>
        <taxon>Cimex</taxon>
    </lineage>
</organism>
<dbReference type="OrthoDB" id="6330588at2759"/>
<dbReference type="AlphaFoldDB" id="A0A8I6RB07"/>
<dbReference type="CDD" id="cd00096">
    <property type="entry name" value="Ig"/>
    <property type="match status" value="1"/>
</dbReference>
<evidence type="ECO:0000256" key="1">
    <source>
        <dbReference type="SAM" id="SignalP"/>
    </source>
</evidence>